<dbReference type="InterPro" id="IPR002586">
    <property type="entry name" value="CobQ/CobB/MinD/ParA_Nub-bd_dom"/>
</dbReference>
<dbReference type="InterPro" id="IPR027417">
    <property type="entry name" value="P-loop_NTPase"/>
</dbReference>
<keyword evidence="2" id="KW-0067">ATP-binding</keyword>
<comment type="caution">
    <text evidence="4">The sequence shown here is derived from an EMBL/GenBank/DDBJ whole genome shotgun (WGS) entry which is preliminary data.</text>
</comment>
<proteinExistence type="predicted"/>
<dbReference type="InterPro" id="IPR050625">
    <property type="entry name" value="ParA/MinD_ATPase"/>
</dbReference>
<name>A0ABV7AE15_9RHOB</name>
<evidence type="ECO:0000313" key="4">
    <source>
        <dbReference type="EMBL" id="MFC2967594.1"/>
    </source>
</evidence>
<dbReference type="EMBL" id="JBHRSK010000004">
    <property type="protein sequence ID" value="MFC2967594.1"/>
    <property type="molecule type" value="Genomic_DNA"/>
</dbReference>
<evidence type="ECO:0000259" key="3">
    <source>
        <dbReference type="Pfam" id="PF01656"/>
    </source>
</evidence>
<organism evidence="4 5">
    <name type="scientific">Acidimangrovimonas pyrenivorans</name>
    <dbReference type="NCBI Taxonomy" id="2030798"/>
    <lineage>
        <taxon>Bacteria</taxon>
        <taxon>Pseudomonadati</taxon>
        <taxon>Pseudomonadota</taxon>
        <taxon>Alphaproteobacteria</taxon>
        <taxon>Rhodobacterales</taxon>
        <taxon>Paracoccaceae</taxon>
        <taxon>Acidimangrovimonas</taxon>
    </lineage>
</organism>
<reference evidence="5" key="1">
    <citation type="journal article" date="2019" name="Int. J. Syst. Evol. Microbiol.">
        <title>The Global Catalogue of Microorganisms (GCM) 10K type strain sequencing project: providing services to taxonomists for standard genome sequencing and annotation.</title>
        <authorList>
            <consortium name="The Broad Institute Genomics Platform"/>
            <consortium name="The Broad Institute Genome Sequencing Center for Infectious Disease"/>
            <person name="Wu L."/>
            <person name="Ma J."/>
        </authorList>
    </citation>
    <scope>NUCLEOTIDE SEQUENCE [LARGE SCALE GENOMIC DNA]</scope>
    <source>
        <strain evidence="5">KCTC 62192</strain>
    </source>
</reference>
<dbReference type="PANTHER" id="PTHR43384">
    <property type="entry name" value="SEPTUM SITE-DETERMINING PROTEIN MIND HOMOLOG, CHLOROPLASTIC-RELATED"/>
    <property type="match status" value="1"/>
</dbReference>
<evidence type="ECO:0000313" key="5">
    <source>
        <dbReference type="Proteomes" id="UP001595443"/>
    </source>
</evidence>
<dbReference type="Pfam" id="PF01656">
    <property type="entry name" value="CbiA"/>
    <property type="match status" value="1"/>
</dbReference>
<feature type="domain" description="CobQ/CobB/MinD/ParA nucleotide binding" evidence="3">
    <location>
        <begin position="12"/>
        <end position="51"/>
    </location>
</feature>
<gene>
    <name evidence="4" type="ORF">ACFOES_05775</name>
</gene>
<keyword evidence="5" id="KW-1185">Reference proteome</keyword>
<dbReference type="RefSeq" id="WP_377832245.1">
    <property type="nucleotide sequence ID" value="NZ_JBHRSK010000004.1"/>
</dbReference>
<dbReference type="SUPFAM" id="SSF52540">
    <property type="entry name" value="P-loop containing nucleoside triphosphate hydrolases"/>
    <property type="match status" value="1"/>
</dbReference>
<keyword evidence="1" id="KW-0547">Nucleotide-binding</keyword>
<sequence>MTNDDRSERRIIAFYGFKGGAGRSLLLANIAAALAIKGKNVLIIDADLEAPGVGDFFDGPERPTYAQWREAKGLLELFRDKGGAEGEATDPEFAEKLTEALFAKDGRLHPDRTAPGPERYLTEIRSPHTDRDGHGCIRLLGPGSQSAATAGEWGPRGYVAGIVDFDWTYFFTRQDGGDFLRALRQAMLDQEVYDHILIDARTGYNTASVFLVRALATDVVTVSTFSMQSLDGVLRMLPVFSEPLPFTRKGARNHLLLSKRVDSDSAGSRSGSHERKSELEAKRSFLKAALRMLPGFEAEDGKGARDPLFHELPFFEELQRDDSLIFARDNPENQPGEDGAKASGKAYAEALGDYKAAFFKFLNALVPDAPEGKLYRDADSDKEALFKDWSVVRSFDIAAESASEGPKPALVIAAKIVDALKEVLSDGDALSAWLGEASHARRPAANSGARLFDPQKEAWRSKTDASATAGDRTRDLEDALDELDKMQIGPRALCRLEIGQRLSQLFEEQAGGDVPDRAGRSRQAIRKLAAELHLGILPIDLGEGLFEFGEPPEPMTPRGDVAEPESRAPEIVVSKLRGAAKAMTRQAIELPFGGDRRAEAGAAWRQHFDELGEQVTEAKEVLKALRAPMPGGQCEAARLAQNLAAFKLALREGPGAAEFDDLLEQLATTLESPFTPDAPDQLTNVNSFDFLRDVAPGIAMVRIAQATADPRERIARQARHCIDSAFEKLMRIAPEAPDGEGAGDVGYLPQVEQWSAYVGTIAHARLTLRALDMGPLAVAHPFSDTEGRTLAERASEVSRGAQRAAAAADPGSRRLRELAALRANYLETLVAGYSESFPHLLDRLETLWAQVESYARGLRPGSDQSEAAQFLANLCDDIVTLAEELGADRIANIAARIGLQQLRRAGPQNDDDPRIRNFSRSIIVTSDKLGRPIRDKDVEAFETFAREKSGADAVHQYEWWRVSLRLQRGDYRDACQMMDRWFEARAAEDAGWPPIYDYPLIEYGWRTATQAKMGRLDQARQSEACWRSHQLLQTGLIGAAKSTDWRLGDELSEVALACGEPEAALADIAALLDSTDDGRRSPRIRRMQAILEMRRELIHLLTGRDPVTVPDLLLDAYDGAMAQSAVPYGDLRFAEALKMPWESLGVFRGDEFPSPYRLERANLRLLYAETLLRRGRSGDADKAETALREVIEVSFDDYDCAGGEERDPFIRQIELAACEPIAQACALLLHCGGAGADAENLRARALRHRDLDVERNGPERLAFYDRVFDFCGVSPDQS</sequence>
<evidence type="ECO:0000256" key="2">
    <source>
        <dbReference type="ARBA" id="ARBA00022840"/>
    </source>
</evidence>
<dbReference type="Proteomes" id="UP001595443">
    <property type="component" value="Unassembled WGS sequence"/>
</dbReference>
<evidence type="ECO:0000256" key="1">
    <source>
        <dbReference type="ARBA" id="ARBA00022741"/>
    </source>
</evidence>
<dbReference type="NCBIfam" id="NF047398">
    <property type="entry name" value="AAA_KGGVGR"/>
    <property type="match status" value="1"/>
</dbReference>
<dbReference type="PANTHER" id="PTHR43384:SF6">
    <property type="entry name" value="SEPTUM SITE-DETERMINING PROTEIN MIND HOMOLOG, CHLOROPLASTIC"/>
    <property type="match status" value="1"/>
</dbReference>
<accession>A0ABV7AE15</accession>
<dbReference type="Gene3D" id="3.40.50.300">
    <property type="entry name" value="P-loop containing nucleotide triphosphate hydrolases"/>
    <property type="match status" value="1"/>
</dbReference>
<protein>
    <submittedName>
        <fullName evidence="4">KGGVGR-motif variant AAA ATPase</fullName>
    </submittedName>
</protein>